<evidence type="ECO:0000313" key="12">
    <source>
        <dbReference type="Proteomes" id="UP001515480"/>
    </source>
</evidence>
<dbReference type="PROSITE" id="PS51718">
    <property type="entry name" value="G_DYNAMIN_2"/>
    <property type="match status" value="1"/>
</dbReference>
<dbReference type="PANTHER" id="PTHR11216">
    <property type="entry name" value="EH DOMAIN"/>
    <property type="match status" value="1"/>
</dbReference>
<dbReference type="SMART" id="SM00027">
    <property type="entry name" value="EH"/>
    <property type="match status" value="1"/>
</dbReference>
<dbReference type="CDD" id="cd00052">
    <property type="entry name" value="EH"/>
    <property type="match status" value="1"/>
</dbReference>
<evidence type="ECO:0000256" key="4">
    <source>
        <dbReference type="ARBA" id="ARBA00022723"/>
    </source>
</evidence>
<protein>
    <submittedName>
        <fullName evidence="11">Uncharacterized protein</fullName>
    </submittedName>
</protein>
<dbReference type="CDD" id="cd09913">
    <property type="entry name" value="EHD"/>
    <property type="match status" value="1"/>
</dbReference>
<feature type="domain" description="EH" evidence="9">
    <location>
        <begin position="498"/>
        <end position="585"/>
    </location>
</feature>
<proteinExistence type="predicted"/>
<keyword evidence="5" id="KW-0967">Endosome</keyword>
<keyword evidence="4" id="KW-0479">Metal-binding</keyword>
<dbReference type="EMBL" id="JBGBPQ010000003">
    <property type="protein sequence ID" value="KAL1527414.1"/>
    <property type="molecule type" value="Genomic_DNA"/>
</dbReference>
<evidence type="ECO:0000259" key="9">
    <source>
        <dbReference type="PROSITE" id="PS50031"/>
    </source>
</evidence>
<dbReference type="InterPro" id="IPR030381">
    <property type="entry name" value="G_DYNAMIN_dom"/>
</dbReference>
<dbReference type="GO" id="GO:0005525">
    <property type="term" value="F:GTP binding"/>
    <property type="evidence" value="ECO:0007669"/>
    <property type="project" value="InterPro"/>
</dbReference>
<dbReference type="InterPro" id="IPR027417">
    <property type="entry name" value="P-loop_NTPase"/>
</dbReference>
<dbReference type="GO" id="GO:0016197">
    <property type="term" value="P:endosomal transport"/>
    <property type="evidence" value="ECO:0007669"/>
    <property type="project" value="TreeGrafter"/>
</dbReference>
<accession>A0AB34JYJ4</accession>
<dbReference type="Pfam" id="PF16880">
    <property type="entry name" value="EHD_N"/>
    <property type="match status" value="1"/>
</dbReference>
<dbReference type="Proteomes" id="UP001515480">
    <property type="component" value="Unassembled WGS sequence"/>
</dbReference>
<evidence type="ECO:0000256" key="3">
    <source>
        <dbReference type="ARBA" id="ARBA00022475"/>
    </source>
</evidence>
<organism evidence="11 12">
    <name type="scientific">Prymnesium parvum</name>
    <name type="common">Toxic golden alga</name>
    <dbReference type="NCBI Taxonomy" id="97485"/>
    <lineage>
        <taxon>Eukaryota</taxon>
        <taxon>Haptista</taxon>
        <taxon>Haptophyta</taxon>
        <taxon>Prymnesiophyceae</taxon>
        <taxon>Prymnesiales</taxon>
        <taxon>Prymnesiaceae</taxon>
        <taxon>Prymnesium</taxon>
    </lineage>
</organism>
<dbReference type="GO" id="GO:0006897">
    <property type="term" value="P:endocytosis"/>
    <property type="evidence" value="ECO:0007669"/>
    <property type="project" value="TreeGrafter"/>
</dbReference>
<dbReference type="InterPro" id="IPR011992">
    <property type="entry name" value="EF-hand-dom_pair"/>
</dbReference>
<keyword evidence="12" id="KW-1185">Reference proteome</keyword>
<comment type="caution">
    <text evidence="11">The sequence shown here is derived from an EMBL/GenBank/DDBJ whole genome shotgun (WGS) entry which is preliminary data.</text>
</comment>
<dbReference type="InterPro" id="IPR045063">
    <property type="entry name" value="Dynamin_N"/>
</dbReference>
<keyword evidence="7" id="KW-0472">Membrane</keyword>
<evidence type="ECO:0000256" key="5">
    <source>
        <dbReference type="ARBA" id="ARBA00022753"/>
    </source>
</evidence>
<dbReference type="AlphaFoldDB" id="A0AB34JYJ4"/>
<gene>
    <name evidence="11" type="ORF">AB1Y20_016082</name>
</gene>
<dbReference type="Gene3D" id="3.40.50.300">
    <property type="entry name" value="P-loop containing nucleotide triphosphate hydrolases"/>
    <property type="match status" value="1"/>
</dbReference>
<evidence type="ECO:0000256" key="7">
    <source>
        <dbReference type="ARBA" id="ARBA00023136"/>
    </source>
</evidence>
<dbReference type="Pfam" id="PF12763">
    <property type="entry name" value="EH"/>
    <property type="match status" value="1"/>
</dbReference>
<sequence>MVFRRRRRPPFDAGAYDSIVGGLKAIYREKVRPLEEQYLVKDFHYPLLTDDDFDAKPMVLLMGSYSTGKTSFIRYLLEQEFPGMHVGPEPTTDGFQAIVYGAEPRSLPGNALVSSPAYPFAGLAQFGNAFLQRFQGCEVPSPFAKCCTLIDTPGVLAGKKQLDRSYSYESVIQWFAPRVDMILLMFDANKVDISDELKSVIQALEGFDDKIRIVLNKADSMDPAELLKINSALTWNLARILKAPEVRRIYVGSFWEQPLKPSFMSELFDREAHSLLADLATVPRNNTTAKLNDLVVRTRTVRVQALVLHELRSQMPKMSGRDRKQKELIASLEDVFYKVMKAHNISAGDFPDVNKFRHTLATSEVCRDFSKFKKMDDKLLAQLDAIIATDLGQLITEFESMPAPEGYVPPAPEAKAEPPPSQPNPSPPPAAITTALSAAPLTPSDPWAARPAAVESDPWAADAPARLSEAISGLFPAASPPPPAAAAATAAWAVSDADKAKYDTIFEQMGPEDGLVSGGKVAPVLRRSGLDNKTLRDVWALCDRKSAGALDADWFAVAMHLVMKVKRGSPLPSTMPEDCIPIKDR</sequence>
<dbReference type="Pfam" id="PF18150">
    <property type="entry name" value="DUF5600"/>
    <property type="match status" value="1"/>
</dbReference>
<dbReference type="InterPro" id="IPR031692">
    <property type="entry name" value="EHD_N"/>
</dbReference>
<evidence type="ECO:0000259" key="10">
    <source>
        <dbReference type="PROSITE" id="PS51718"/>
    </source>
</evidence>
<dbReference type="InterPro" id="IPR040990">
    <property type="entry name" value="DUF5600"/>
</dbReference>
<dbReference type="GO" id="GO:0046872">
    <property type="term" value="F:metal ion binding"/>
    <property type="evidence" value="ECO:0007669"/>
    <property type="project" value="UniProtKB-KW"/>
</dbReference>
<feature type="compositionally biased region" description="Pro residues" evidence="8">
    <location>
        <begin position="407"/>
        <end position="430"/>
    </location>
</feature>
<comment type="subcellular location">
    <subcellularLocation>
        <location evidence="1">Cell membrane</location>
        <topology evidence="1">Peripheral membrane protein</topology>
        <orientation evidence="1">Cytoplasmic side</orientation>
    </subcellularLocation>
    <subcellularLocation>
        <location evidence="2">Endosome membrane</location>
        <topology evidence="2">Peripheral membrane protein</topology>
    </subcellularLocation>
</comment>
<name>A0AB34JYJ4_PRYPA</name>
<dbReference type="SUPFAM" id="SSF52540">
    <property type="entry name" value="P-loop containing nucleoside triphosphate hydrolases"/>
    <property type="match status" value="1"/>
</dbReference>
<dbReference type="SUPFAM" id="SSF47473">
    <property type="entry name" value="EF-hand"/>
    <property type="match status" value="1"/>
</dbReference>
<feature type="region of interest" description="Disordered" evidence="8">
    <location>
        <begin position="402"/>
        <end position="433"/>
    </location>
</feature>
<evidence type="ECO:0000256" key="8">
    <source>
        <dbReference type="SAM" id="MobiDB-lite"/>
    </source>
</evidence>
<dbReference type="InterPro" id="IPR000261">
    <property type="entry name" value="EH_dom"/>
</dbReference>
<evidence type="ECO:0000256" key="6">
    <source>
        <dbReference type="ARBA" id="ARBA00022837"/>
    </source>
</evidence>
<dbReference type="GO" id="GO:0005886">
    <property type="term" value="C:plasma membrane"/>
    <property type="evidence" value="ECO:0007669"/>
    <property type="project" value="UniProtKB-SubCell"/>
</dbReference>
<evidence type="ECO:0000256" key="2">
    <source>
        <dbReference type="ARBA" id="ARBA00004481"/>
    </source>
</evidence>
<evidence type="ECO:0000256" key="1">
    <source>
        <dbReference type="ARBA" id="ARBA00004413"/>
    </source>
</evidence>
<dbReference type="Pfam" id="PF00350">
    <property type="entry name" value="Dynamin_N"/>
    <property type="match status" value="1"/>
</dbReference>
<dbReference type="Gene3D" id="1.10.238.10">
    <property type="entry name" value="EF-hand"/>
    <property type="match status" value="1"/>
</dbReference>
<feature type="domain" description="Dynamin-type G" evidence="10">
    <location>
        <begin position="53"/>
        <end position="283"/>
    </location>
</feature>
<evidence type="ECO:0000313" key="11">
    <source>
        <dbReference type="EMBL" id="KAL1527414.1"/>
    </source>
</evidence>
<dbReference type="PROSITE" id="PS50031">
    <property type="entry name" value="EH"/>
    <property type="match status" value="1"/>
</dbReference>
<dbReference type="PANTHER" id="PTHR11216:SF31">
    <property type="entry name" value="AT21416P"/>
    <property type="match status" value="1"/>
</dbReference>
<dbReference type="Gene3D" id="1.10.268.20">
    <property type="match status" value="1"/>
</dbReference>
<keyword evidence="3" id="KW-1003">Cell membrane</keyword>
<keyword evidence="6" id="KW-0106">Calcium</keyword>
<dbReference type="GO" id="GO:0010008">
    <property type="term" value="C:endosome membrane"/>
    <property type="evidence" value="ECO:0007669"/>
    <property type="project" value="UniProtKB-SubCell"/>
</dbReference>
<reference evidence="11 12" key="1">
    <citation type="journal article" date="2024" name="Science">
        <title>Giant polyketide synthase enzymes in the biosynthesis of giant marine polyether toxins.</title>
        <authorList>
            <person name="Fallon T.R."/>
            <person name="Shende V.V."/>
            <person name="Wierzbicki I.H."/>
            <person name="Pendleton A.L."/>
            <person name="Watervoot N.F."/>
            <person name="Auber R.P."/>
            <person name="Gonzalez D.J."/>
            <person name="Wisecaver J.H."/>
            <person name="Moore B.S."/>
        </authorList>
    </citation>
    <scope>NUCLEOTIDE SEQUENCE [LARGE SCALE GENOMIC DNA]</scope>
    <source>
        <strain evidence="11 12">12B1</strain>
    </source>
</reference>